<dbReference type="Proteomes" id="UP000824071">
    <property type="component" value="Unassembled WGS sequence"/>
</dbReference>
<reference evidence="2" key="1">
    <citation type="submission" date="2020-10" db="EMBL/GenBank/DDBJ databases">
        <authorList>
            <person name="Gilroy R."/>
        </authorList>
    </citation>
    <scope>NUCLEOTIDE SEQUENCE</scope>
    <source>
        <strain evidence="2">ChiGjej1B1-19959</strain>
    </source>
</reference>
<dbReference type="InterPro" id="IPR006674">
    <property type="entry name" value="HD_domain"/>
</dbReference>
<comment type="caution">
    <text evidence="2">The sequence shown here is derived from an EMBL/GenBank/DDBJ whole genome shotgun (WGS) entry which is preliminary data.</text>
</comment>
<feature type="domain" description="HD" evidence="1">
    <location>
        <begin position="40"/>
        <end position="141"/>
    </location>
</feature>
<name>A0A9D1IFI2_9FIRM</name>
<protein>
    <submittedName>
        <fullName evidence="2">HD domain-containing protein</fullName>
    </submittedName>
</protein>
<accession>A0A9D1IFI2</accession>
<proteinExistence type="predicted"/>
<evidence type="ECO:0000259" key="1">
    <source>
        <dbReference type="Pfam" id="PF01966"/>
    </source>
</evidence>
<dbReference type="Gene3D" id="1.10.3210.10">
    <property type="entry name" value="Hypothetical protein af1432"/>
    <property type="match status" value="1"/>
</dbReference>
<sequence>MQQPKQAKWVRGYCETVGDLLTHEKVQQMRQYPHHKPIDTLYHSVYVSFMTYRICEKLHLRTREATRAALLHDFYLYNWYTDKHDEGHAWYHPKEAVKNAELYFGDLTPLQRDMILSHMWPLHLMPPRSREGLALTLADKVGAVRDFLRLSKRFRPVYTCIETEMKHYARPAASR</sequence>
<dbReference type="AlphaFoldDB" id="A0A9D1IFI2"/>
<dbReference type="Pfam" id="PF01966">
    <property type="entry name" value="HD"/>
    <property type="match status" value="1"/>
</dbReference>
<gene>
    <name evidence="2" type="ORF">IAC53_00665</name>
</gene>
<reference evidence="2" key="2">
    <citation type="journal article" date="2021" name="PeerJ">
        <title>Extensive microbial diversity within the chicken gut microbiome revealed by metagenomics and culture.</title>
        <authorList>
            <person name="Gilroy R."/>
            <person name="Ravi A."/>
            <person name="Getino M."/>
            <person name="Pursley I."/>
            <person name="Horton D.L."/>
            <person name="Alikhan N.F."/>
            <person name="Baker D."/>
            <person name="Gharbi K."/>
            <person name="Hall N."/>
            <person name="Watson M."/>
            <person name="Adriaenssens E.M."/>
            <person name="Foster-Nyarko E."/>
            <person name="Jarju S."/>
            <person name="Secka A."/>
            <person name="Antonio M."/>
            <person name="Oren A."/>
            <person name="Chaudhuri R.R."/>
            <person name="La Ragione R."/>
            <person name="Hildebrand F."/>
            <person name="Pallen M.J."/>
        </authorList>
    </citation>
    <scope>NUCLEOTIDE SEQUENCE</scope>
    <source>
        <strain evidence="2">ChiGjej1B1-19959</strain>
    </source>
</reference>
<evidence type="ECO:0000313" key="3">
    <source>
        <dbReference type="Proteomes" id="UP000824071"/>
    </source>
</evidence>
<evidence type="ECO:0000313" key="2">
    <source>
        <dbReference type="EMBL" id="HIU35107.1"/>
    </source>
</evidence>
<dbReference type="SUPFAM" id="SSF109604">
    <property type="entry name" value="HD-domain/PDEase-like"/>
    <property type="match status" value="1"/>
</dbReference>
<dbReference type="EMBL" id="DVMW01000006">
    <property type="protein sequence ID" value="HIU35107.1"/>
    <property type="molecule type" value="Genomic_DNA"/>
</dbReference>
<organism evidence="2 3">
    <name type="scientific">Candidatus Fimenecus excrementigallinarum</name>
    <dbReference type="NCBI Taxonomy" id="2840816"/>
    <lineage>
        <taxon>Bacteria</taxon>
        <taxon>Bacillati</taxon>
        <taxon>Bacillota</taxon>
        <taxon>Clostridia</taxon>
        <taxon>Candidatus Fimenecus</taxon>
    </lineage>
</organism>